<feature type="domain" description="MARVEL" evidence="7">
    <location>
        <begin position="7"/>
        <end position="145"/>
    </location>
</feature>
<dbReference type="EMBL" id="CAHR02000167">
    <property type="protein sequence ID" value="CCG83676.1"/>
    <property type="molecule type" value="Genomic_DNA"/>
</dbReference>
<evidence type="ECO:0000256" key="5">
    <source>
        <dbReference type="SAM" id="MobiDB-lite"/>
    </source>
</evidence>
<comment type="caution">
    <text evidence="8">The sequence shown here is derived from an EMBL/GenBank/DDBJ whole genome shotgun (WGS) entry which is preliminary data.</text>
</comment>
<comment type="subcellular location">
    <subcellularLocation>
        <location evidence="1">Membrane</location>
        <topology evidence="1">Multi-pass membrane protein</topology>
    </subcellularLocation>
</comment>
<dbReference type="GO" id="GO:0016020">
    <property type="term" value="C:membrane"/>
    <property type="evidence" value="ECO:0007669"/>
    <property type="project" value="UniProtKB-SubCell"/>
</dbReference>
<name>R4XDK3_TAPDE</name>
<keyword evidence="2 6" id="KW-0812">Transmembrane</keyword>
<accession>R4XDK3</accession>
<feature type="transmembrane region" description="Helical" evidence="6">
    <location>
        <begin position="75"/>
        <end position="98"/>
    </location>
</feature>
<protein>
    <recommendedName>
        <fullName evidence="7">MARVEL domain-containing protein</fullName>
    </recommendedName>
</protein>
<evidence type="ECO:0000313" key="9">
    <source>
        <dbReference type="Proteomes" id="UP000013776"/>
    </source>
</evidence>
<evidence type="ECO:0000256" key="2">
    <source>
        <dbReference type="ARBA" id="ARBA00022692"/>
    </source>
</evidence>
<keyword evidence="3 6" id="KW-1133">Transmembrane helix</keyword>
<feature type="transmembrane region" description="Helical" evidence="6">
    <location>
        <begin position="128"/>
        <end position="148"/>
    </location>
</feature>
<dbReference type="VEuPathDB" id="FungiDB:TAPDE_003893"/>
<evidence type="ECO:0000256" key="4">
    <source>
        <dbReference type="ARBA" id="ARBA00023136"/>
    </source>
</evidence>
<dbReference type="AlphaFoldDB" id="R4XDK3"/>
<evidence type="ECO:0000256" key="3">
    <source>
        <dbReference type="ARBA" id="ARBA00022989"/>
    </source>
</evidence>
<gene>
    <name evidence="8" type="ORF">TAPDE_003893</name>
</gene>
<evidence type="ECO:0000256" key="1">
    <source>
        <dbReference type="ARBA" id="ARBA00004141"/>
    </source>
</evidence>
<keyword evidence="9" id="KW-1185">Reference proteome</keyword>
<organism evidence="8 9">
    <name type="scientific">Taphrina deformans (strain PYCC 5710 / ATCC 11124 / CBS 356.35 / IMI 108563 / JCM 9778 / NBRC 8474)</name>
    <name type="common">Peach leaf curl fungus</name>
    <name type="synonym">Lalaria deformans</name>
    <dbReference type="NCBI Taxonomy" id="1097556"/>
    <lineage>
        <taxon>Eukaryota</taxon>
        <taxon>Fungi</taxon>
        <taxon>Dikarya</taxon>
        <taxon>Ascomycota</taxon>
        <taxon>Taphrinomycotina</taxon>
        <taxon>Taphrinomycetes</taxon>
        <taxon>Taphrinales</taxon>
        <taxon>Taphrinaceae</taxon>
        <taxon>Taphrina</taxon>
    </lineage>
</organism>
<evidence type="ECO:0000313" key="8">
    <source>
        <dbReference type="EMBL" id="CCG83676.1"/>
    </source>
</evidence>
<feature type="compositionally biased region" description="Basic and acidic residues" evidence="5">
    <location>
        <begin position="176"/>
        <end position="187"/>
    </location>
</feature>
<reference evidence="8 9" key="1">
    <citation type="journal article" date="2013" name="MBio">
        <title>Genome sequencing of the plant pathogen Taphrina deformans, the causal agent of peach leaf curl.</title>
        <authorList>
            <person name="Cisse O.H."/>
            <person name="Almeida J.M.G.C.F."/>
            <person name="Fonseca A."/>
            <person name="Kumar A.A."/>
            <person name="Salojaervi J."/>
            <person name="Overmyer K."/>
            <person name="Hauser P.M."/>
            <person name="Pagni M."/>
        </authorList>
    </citation>
    <scope>NUCLEOTIDE SEQUENCE [LARGE SCALE GENOMIC DNA]</scope>
    <source>
        <strain evidence="9">PYCC 5710 / ATCC 11124 / CBS 356.35 / IMI 108563 / JCM 9778 / NBRC 8474</strain>
    </source>
</reference>
<feature type="region of interest" description="Disordered" evidence="5">
    <location>
        <begin position="176"/>
        <end position="211"/>
    </location>
</feature>
<sequence length="211" mass="23317">MALTELILGATRAAQLLLSIVTVGLSSGTVHSLTKKTVGGHAPNYSALFTALCGLVSILFLVTSQFLFIHQYDGYNVYITTGVVLESLNWLFLFAAWVSIAQFGNSTNCDPTYTVHRDALRTCQLDRVLLAFLILSWLAWSVSLVIMVRLKLDEARNRQTTKEIEMRIKAAVETQAREHASRSLREEQADEASVVRGSGDLGDPEGREEKV</sequence>
<evidence type="ECO:0000259" key="7">
    <source>
        <dbReference type="Pfam" id="PF01284"/>
    </source>
</evidence>
<proteinExistence type="predicted"/>
<dbReference type="InterPro" id="IPR008253">
    <property type="entry name" value="Marvel"/>
</dbReference>
<keyword evidence="4 6" id="KW-0472">Membrane</keyword>
<feature type="transmembrane region" description="Helical" evidence="6">
    <location>
        <begin position="48"/>
        <end position="68"/>
    </location>
</feature>
<evidence type="ECO:0000256" key="6">
    <source>
        <dbReference type="SAM" id="Phobius"/>
    </source>
</evidence>
<dbReference type="Pfam" id="PF01284">
    <property type="entry name" value="MARVEL"/>
    <property type="match status" value="1"/>
</dbReference>
<dbReference type="Proteomes" id="UP000013776">
    <property type="component" value="Unassembled WGS sequence"/>
</dbReference>